<dbReference type="PANTHER" id="PTHR46018">
    <property type="entry name" value="ZINC PHOSPHODIESTERASE ELAC PROTEIN 1"/>
    <property type="match status" value="1"/>
</dbReference>
<evidence type="ECO:0000313" key="7">
    <source>
        <dbReference type="Proteomes" id="UP001178662"/>
    </source>
</evidence>
<organism evidence="6 7">
    <name type="scientific">Candidatus Cohnella colombiensis</name>
    <dbReference type="NCBI Taxonomy" id="3121368"/>
    <lineage>
        <taxon>Bacteria</taxon>
        <taxon>Bacillati</taxon>
        <taxon>Bacillota</taxon>
        <taxon>Bacilli</taxon>
        <taxon>Bacillales</taxon>
        <taxon>Paenibacillaceae</taxon>
        <taxon>Cohnella</taxon>
    </lineage>
</organism>
<comment type="catalytic activity">
    <reaction evidence="4">
        <text>3',5'-cyclic UMP + H2O = UMP + H(+)</text>
        <dbReference type="Rhea" id="RHEA:70575"/>
        <dbReference type="ChEBI" id="CHEBI:15377"/>
        <dbReference type="ChEBI" id="CHEBI:15378"/>
        <dbReference type="ChEBI" id="CHEBI:57865"/>
        <dbReference type="ChEBI" id="CHEBI:184387"/>
    </reaction>
    <physiologicalReaction direction="left-to-right" evidence="4">
        <dbReference type="Rhea" id="RHEA:70576"/>
    </physiologicalReaction>
</comment>
<proteinExistence type="predicted"/>
<evidence type="ECO:0000313" key="6">
    <source>
        <dbReference type="EMBL" id="WEK52912.1"/>
    </source>
</evidence>
<dbReference type="InterPro" id="IPR036866">
    <property type="entry name" value="RibonucZ/Hydroxyglut_hydro"/>
</dbReference>
<dbReference type="Pfam" id="PF23023">
    <property type="entry name" value="Anti-Pycsar_Apyc1"/>
    <property type="match status" value="1"/>
</dbReference>
<dbReference type="AlphaFoldDB" id="A0AA95JBJ1"/>
<reference evidence="6" key="1">
    <citation type="submission" date="2023-03" db="EMBL/GenBank/DDBJ databases">
        <title>Andean soil-derived lignocellulolytic bacterial consortium as a source of novel taxa and putative plastic-active enzymes.</title>
        <authorList>
            <person name="Diaz-Garcia L."/>
            <person name="Chuvochina M."/>
            <person name="Feuerriegel G."/>
            <person name="Bunk B."/>
            <person name="Sproer C."/>
            <person name="Streit W.R."/>
            <person name="Rodriguez L.M."/>
            <person name="Overmann J."/>
            <person name="Jimenez D.J."/>
        </authorList>
    </citation>
    <scope>NUCLEOTIDE SEQUENCE</scope>
    <source>
        <strain evidence="6">MAG 2441</strain>
    </source>
</reference>
<dbReference type="GO" id="GO:0042781">
    <property type="term" value="F:3'-tRNA processing endoribonuclease activity"/>
    <property type="evidence" value="ECO:0007669"/>
    <property type="project" value="TreeGrafter"/>
</dbReference>
<keyword evidence="1" id="KW-0862">Zinc</keyword>
<comment type="catalytic activity">
    <reaction evidence="2">
        <text>3',5'-cyclic CMP + H2O = CMP + H(+)</text>
        <dbReference type="Rhea" id="RHEA:72675"/>
        <dbReference type="ChEBI" id="CHEBI:15377"/>
        <dbReference type="ChEBI" id="CHEBI:15378"/>
        <dbReference type="ChEBI" id="CHEBI:58003"/>
        <dbReference type="ChEBI" id="CHEBI:60377"/>
    </reaction>
    <physiologicalReaction direction="left-to-right" evidence="2">
        <dbReference type="Rhea" id="RHEA:72676"/>
    </physiologicalReaction>
</comment>
<dbReference type="PANTHER" id="PTHR46018:SF7">
    <property type="entry name" value="RIBONUCLEASE Z"/>
    <property type="match status" value="1"/>
</dbReference>
<evidence type="ECO:0000256" key="2">
    <source>
        <dbReference type="ARBA" id="ARBA00034221"/>
    </source>
</evidence>
<sequence length="255" mass="29223">MKLRMLGTGSAFSKVFYNTNALLTKNEQTLMIDCGNTAPRALYELGISLSEIDAVLISHIHADHIGGLEEFAFQMKFLHGRMPKLYIADVLVEPLWENALKGGLYQEEFPSLEHYFDVYPMKPGVIYEVLPDLKIKLIQTRHIPSKASFSLIINEGFYYSADAIFDQEMLLSLERDEQIKLFFHDCQLHPPGAVHACLSQLLTLPSSIQEKMYLMHYGDDQKEFIGRTGLMQFIEQHTHYLIDPLTFSIQSVKME</sequence>
<evidence type="ECO:0000256" key="4">
    <source>
        <dbReference type="ARBA" id="ARBA00048505"/>
    </source>
</evidence>
<comment type="function">
    <text evidence="3">Counteracts the endogenous Pycsar antiviral defense system. Phosphodiesterase that enables metal-dependent hydrolysis of host cyclic nucleotide Pycsar defense signals such as cCMP and cUMP.</text>
</comment>
<feature type="domain" description="Metallo-beta-lactamase" evidence="5">
    <location>
        <begin position="18"/>
        <end position="216"/>
    </location>
</feature>
<dbReference type="InterPro" id="IPR001279">
    <property type="entry name" value="Metallo-B-lactamas"/>
</dbReference>
<accession>A0AA95JBJ1</accession>
<dbReference type="GO" id="GO:0046872">
    <property type="term" value="F:metal ion binding"/>
    <property type="evidence" value="ECO:0007669"/>
    <property type="project" value="UniProtKB-KW"/>
</dbReference>
<dbReference type="Proteomes" id="UP001178662">
    <property type="component" value="Chromosome"/>
</dbReference>
<evidence type="ECO:0000259" key="5">
    <source>
        <dbReference type="SMART" id="SM00849"/>
    </source>
</evidence>
<dbReference type="SUPFAM" id="SSF56281">
    <property type="entry name" value="Metallo-hydrolase/oxidoreductase"/>
    <property type="match status" value="1"/>
</dbReference>
<dbReference type="EMBL" id="CP119317">
    <property type="protein sequence ID" value="WEK52912.1"/>
    <property type="molecule type" value="Genomic_DNA"/>
</dbReference>
<name>A0AA95JBJ1_9BACL</name>
<protein>
    <submittedName>
        <fullName evidence="6">MBL fold metallo-hydrolase</fullName>
    </submittedName>
</protein>
<dbReference type="Gene3D" id="3.60.15.10">
    <property type="entry name" value="Ribonuclease Z/Hydroxyacylglutathione hydrolase-like"/>
    <property type="match status" value="1"/>
</dbReference>
<keyword evidence="7" id="KW-1185">Reference proteome</keyword>
<evidence type="ECO:0000256" key="1">
    <source>
        <dbReference type="ARBA" id="ARBA00022833"/>
    </source>
</evidence>
<dbReference type="SMART" id="SM00849">
    <property type="entry name" value="Lactamase_B"/>
    <property type="match status" value="1"/>
</dbReference>
<evidence type="ECO:0000256" key="3">
    <source>
        <dbReference type="ARBA" id="ARBA00034301"/>
    </source>
</evidence>
<gene>
    <name evidence="6" type="ORF">P0Y55_09865</name>
</gene>